<dbReference type="PANTHER" id="PTHR47534:SF3">
    <property type="entry name" value="ALCOHOL DEHYDROGENASE-LIKE C-TERMINAL DOMAIN-CONTAINING PROTEIN"/>
    <property type="match status" value="1"/>
</dbReference>
<gene>
    <name evidence="3" type="primary">andH_0</name>
    <name evidence="3" type="ORF">LOCC1_G000181</name>
</gene>
<dbReference type="OrthoDB" id="2898509at2759"/>
<dbReference type="Proteomes" id="UP000443090">
    <property type="component" value="Unassembled WGS sequence"/>
</dbReference>
<dbReference type="AlphaFoldDB" id="A0A8H8SA30"/>
<comment type="caution">
    <text evidence="3">The sequence shown here is derived from an EMBL/GenBank/DDBJ whole genome shotgun (WGS) entry which is preliminary data.</text>
</comment>
<keyword evidence="4" id="KW-1185">Reference proteome</keyword>
<dbReference type="InterPro" id="IPR052228">
    <property type="entry name" value="Sec_Metab_Biosynth_Oxidored"/>
</dbReference>
<proteinExistence type="predicted"/>
<protein>
    <submittedName>
        <fullName evidence="3">Oxidoreductase</fullName>
    </submittedName>
</protein>
<feature type="compositionally biased region" description="Low complexity" evidence="2">
    <location>
        <begin position="108"/>
        <end position="120"/>
    </location>
</feature>
<dbReference type="Gene3D" id="3.40.50.720">
    <property type="entry name" value="NAD(P)-binding Rossmann-like Domain"/>
    <property type="match status" value="1"/>
</dbReference>
<accession>A0A8H8SA30</accession>
<dbReference type="InterPro" id="IPR036291">
    <property type="entry name" value="NAD(P)-bd_dom_sf"/>
</dbReference>
<sequence length="322" mass="35294">MVNIRDVRTSNGVFKQTNSGLVAVFVGATSGIGMGTLKQFAKNANSPTIYILGRSQSAAKPLLDELSTSNSKAVLNFIETEVSLMKNVDKACDEIKFKETKRRRNRHPASPTLLHPSPLHLQPPRPPPRIAQPARNLHPRRRAESEIDLSDLELKANYSGLKAMSSGTTQTTLAFEELAKTNPSVTFIHKYPGFVDTGVVDRLLRDTTGLWALPATFARWFILPILDCFATSTDEAGERGVFLATSARFPPLKKPDGWEAAAVPLPEGVKEISEETGAYRLGAKDESVDAVPVLVRYRQEGAGEKVWESTLAVWERALARSG</sequence>
<organism evidence="3 4">
    <name type="scientific">Lachnellula occidentalis</name>
    <dbReference type="NCBI Taxonomy" id="215460"/>
    <lineage>
        <taxon>Eukaryota</taxon>
        <taxon>Fungi</taxon>
        <taxon>Dikarya</taxon>
        <taxon>Ascomycota</taxon>
        <taxon>Pezizomycotina</taxon>
        <taxon>Leotiomycetes</taxon>
        <taxon>Helotiales</taxon>
        <taxon>Lachnaceae</taxon>
        <taxon>Lachnellula</taxon>
    </lineage>
</organism>
<feature type="region of interest" description="Disordered" evidence="2">
    <location>
        <begin position="99"/>
        <end position="142"/>
    </location>
</feature>
<reference evidence="3 4" key="1">
    <citation type="submission" date="2018-05" db="EMBL/GenBank/DDBJ databases">
        <title>Genome sequencing and assembly of the regulated plant pathogen Lachnellula willkommii and related sister species for the development of diagnostic species identification markers.</title>
        <authorList>
            <person name="Giroux E."/>
            <person name="Bilodeau G."/>
        </authorList>
    </citation>
    <scope>NUCLEOTIDE SEQUENCE [LARGE SCALE GENOMIC DNA]</scope>
    <source>
        <strain evidence="3 4">CBS 160.35</strain>
    </source>
</reference>
<name>A0A8H8SA30_9HELO</name>
<feature type="compositionally biased region" description="Pro residues" evidence="2">
    <location>
        <begin position="121"/>
        <end position="130"/>
    </location>
</feature>
<evidence type="ECO:0000313" key="3">
    <source>
        <dbReference type="EMBL" id="TVY49875.1"/>
    </source>
</evidence>
<keyword evidence="1" id="KW-0560">Oxidoreductase</keyword>
<evidence type="ECO:0000256" key="1">
    <source>
        <dbReference type="ARBA" id="ARBA00023002"/>
    </source>
</evidence>
<dbReference type="SUPFAM" id="SSF51735">
    <property type="entry name" value="NAD(P)-binding Rossmann-fold domains"/>
    <property type="match status" value="1"/>
</dbReference>
<evidence type="ECO:0000313" key="4">
    <source>
        <dbReference type="Proteomes" id="UP000443090"/>
    </source>
</evidence>
<evidence type="ECO:0000256" key="2">
    <source>
        <dbReference type="SAM" id="MobiDB-lite"/>
    </source>
</evidence>
<dbReference type="PANTHER" id="PTHR47534">
    <property type="entry name" value="YALI0E05731P"/>
    <property type="match status" value="1"/>
</dbReference>
<dbReference type="GO" id="GO:0016491">
    <property type="term" value="F:oxidoreductase activity"/>
    <property type="evidence" value="ECO:0007669"/>
    <property type="project" value="UniProtKB-KW"/>
</dbReference>
<dbReference type="EMBL" id="QGMI01000004">
    <property type="protein sequence ID" value="TVY49875.1"/>
    <property type="molecule type" value="Genomic_DNA"/>
</dbReference>